<dbReference type="Gene3D" id="2.20.25.110">
    <property type="entry name" value="S-adenosyl-L-methionine-dependent methyltransferases"/>
    <property type="match status" value="1"/>
</dbReference>
<dbReference type="EMBL" id="JBBAXC010000001">
    <property type="protein sequence ID" value="MEI5905769.1"/>
    <property type="molecule type" value="Genomic_DNA"/>
</dbReference>
<keyword evidence="3" id="KW-0489">Methyltransferase</keyword>
<dbReference type="CDD" id="cd02440">
    <property type="entry name" value="AdoMet_MTases"/>
    <property type="match status" value="1"/>
</dbReference>
<evidence type="ECO:0000259" key="2">
    <source>
        <dbReference type="Pfam" id="PF13649"/>
    </source>
</evidence>
<evidence type="ECO:0000313" key="4">
    <source>
        <dbReference type="Proteomes" id="UP001312865"/>
    </source>
</evidence>
<dbReference type="GO" id="GO:0008168">
    <property type="term" value="F:methyltransferase activity"/>
    <property type="evidence" value="ECO:0007669"/>
    <property type="project" value="UniProtKB-KW"/>
</dbReference>
<evidence type="ECO:0000313" key="3">
    <source>
        <dbReference type="EMBL" id="MEI5905769.1"/>
    </source>
</evidence>
<keyword evidence="4" id="KW-1185">Reference proteome</keyword>
<sequence>MSYGKFAYVYDYLMSDVPYEEWMTFTLARLQEHQITPQKVLDLACGTGEMSCRFAKEGWSVTGVDLSEEMLMVAQEKSTKQKLSLSLYQQNMSELEGLGAYDLITIYCDSLNYITNEESIQSTFQRVYEHLDNEGLFIFDVHTPYKVNSIFMGNTFTERDDLVSFIWDCLPGEWPLSVEHDLTFFALEESGQYERFDEIHVQRTFTSERYQEWLKAVGFEVKDIYYDFYHNEAFDQAERMFFVCQKRRT</sequence>
<feature type="domain" description="Methyltransferase" evidence="2">
    <location>
        <begin position="40"/>
        <end position="135"/>
    </location>
</feature>
<dbReference type="Proteomes" id="UP001312865">
    <property type="component" value="Unassembled WGS sequence"/>
</dbReference>
<accession>A0ABU8H8Z0</accession>
<dbReference type="GO" id="GO:0032259">
    <property type="term" value="P:methylation"/>
    <property type="evidence" value="ECO:0007669"/>
    <property type="project" value="UniProtKB-KW"/>
</dbReference>
<dbReference type="PANTHER" id="PTHR43861">
    <property type="entry name" value="TRANS-ACONITATE 2-METHYLTRANSFERASE-RELATED"/>
    <property type="match status" value="1"/>
</dbReference>
<dbReference type="Pfam" id="PF13649">
    <property type="entry name" value="Methyltransf_25"/>
    <property type="match status" value="1"/>
</dbReference>
<gene>
    <name evidence="3" type="ORF">WAK64_01650</name>
</gene>
<protein>
    <submittedName>
        <fullName evidence="3">Class I SAM-dependent methyltransferase</fullName>
        <ecNumber evidence="3">2.1.1.-</ecNumber>
    </submittedName>
</protein>
<dbReference type="InterPro" id="IPR029063">
    <property type="entry name" value="SAM-dependent_MTases_sf"/>
</dbReference>
<organism evidence="3 4">
    <name type="scientific">Bacillus spongiae</name>
    <dbReference type="NCBI Taxonomy" id="2683610"/>
    <lineage>
        <taxon>Bacteria</taxon>
        <taxon>Bacillati</taxon>
        <taxon>Bacillota</taxon>
        <taxon>Bacilli</taxon>
        <taxon>Bacillales</taxon>
        <taxon>Bacillaceae</taxon>
        <taxon>Bacillus</taxon>
    </lineage>
</organism>
<comment type="caution">
    <text evidence="3">The sequence shown here is derived from an EMBL/GenBank/DDBJ whole genome shotgun (WGS) entry which is preliminary data.</text>
</comment>
<dbReference type="EC" id="2.1.1.-" evidence="3"/>
<dbReference type="SUPFAM" id="SSF53335">
    <property type="entry name" value="S-adenosyl-L-methionine-dependent methyltransferases"/>
    <property type="match status" value="1"/>
</dbReference>
<keyword evidence="1 3" id="KW-0808">Transferase</keyword>
<reference evidence="3 4" key="1">
    <citation type="journal article" date="2018" name="J. Microbiol.">
        <title>Bacillus spongiae sp. nov., isolated from sponge of Jeju Island.</title>
        <authorList>
            <person name="Lee G.E."/>
            <person name="Im W.T."/>
            <person name="Park J.S."/>
        </authorList>
    </citation>
    <scope>NUCLEOTIDE SEQUENCE [LARGE SCALE GENOMIC DNA]</scope>
    <source>
        <strain evidence="3 4">135PIL107-10</strain>
    </source>
</reference>
<proteinExistence type="predicted"/>
<dbReference type="RefSeq" id="WP_336585177.1">
    <property type="nucleotide sequence ID" value="NZ_JBBAXC010000001.1"/>
</dbReference>
<name>A0ABU8H8Z0_9BACI</name>
<evidence type="ECO:0000256" key="1">
    <source>
        <dbReference type="ARBA" id="ARBA00022679"/>
    </source>
</evidence>
<dbReference type="InterPro" id="IPR041698">
    <property type="entry name" value="Methyltransf_25"/>
</dbReference>
<dbReference type="Gene3D" id="3.40.50.150">
    <property type="entry name" value="Vaccinia Virus protein VP39"/>
    <property type="match status" value="1"/>
</dbReference>